<reference evidence="7" key="1">
    <citation type="journal article" date="2020" name="Stud. Mycol.">
        <title>101 Dothideomycetes genomes: a test case for predicting lifestyles and emergence of pathogens.</title>
        <authorList>
            <person name="Haridas S."/>
            <person name="Albert R."/>
            <person name="Binder M."/>
            <person name="Bloem J."/>
            <person name="Labutti K."/>
            <person name="Salamov A."/>
            <person name="Andreopoulos B."/>
            <person name="Baker S."/>
            <person name="Barry K."/>
            <person name="Bills G."/>
            <person name="Bluhm B."/>
            <person name="Cannon C."/>
            <person name="Castanera R."/>
            <person name="Culley D."/>
            <person name="Daum C."/>
            <person name="Ezra D."/>
            <person name="Gonzalez J."/>
            <person name="Henrissat B."/>
            <person name="Kuo A."/>
            <person name="Liang C."/>
            <person name="Lipzen A."/>
            <person name="Lutzoni F."/>
            <person name="Magnuson J."/>
            <person name="Mondo S."/>
            <person name="Nolan M."/>
            <person name="Ohm R."/>
            <person name="Pangilinan J."/>
            <person name="Park H.-J."/>
            <person name="Ramirez L."/>
            <person name="Alfaro M."/>
            <person name="Sun H."/>
            <person name="Tritt A."/>
            <person name="Yoshinaga Y."/>
            <person name="Zwiers L.-H."/>
            <person name="Turgeon B."/>
            <person name="Goodwin S."/>
            <person name="Spatafora J."/>
            <person name="Crous P."/>
            <person name="Grigoriev I."/>
        </authorList>
    </citation>
    <scope>NUCLEOTIDE SEQUENCE</scope>
    <source>
        <strain evidence="7">CBS 113818</strain>
    </source>
</reference>
<dbReference type="InterPro" id="IPR050121">
    <property type="entry name" value="Cytochrome_P450_monoxygenase"/>
</dbReference>
<evidence type="ECO:0000313" key="7">
    <source>
        <dbReference type="EMBL" id="KAF2830934.1"/>
    </source>
</evidence>
<dbReference type="InterPro" id="IPR036396">
    <property type="entry name" value="Cyt_P450_sf"/>
</dbReference>
<evidence type="ECO:0000256" key="1">
    <source>
        <dbReference type="ARBA" id="ARBA00001971"/>
    </source>
</evidence>
<comment type="cofactor">
    <cofactor evidence="1 6">
        <name>heme</name>
        <dbReference type="ChEBI" id="CHEBI:30413"/>
    </cofactor>
</comment>
<dbReference type="CDD" id="cd11058">
    <property type="entry name" value="CYP60B-like"/>
    <property type="match status" value="1"/>
</dbReference>
<dbReference type="Proteomes" id="UP000799424">
    <property type="component" value="Unassembled WGS sequence"/>
</dbReference>
<dbReference type="Pfam" id="PF00067">
    <property type="entry name" value="p450"/>
    <property type="match status" value="1"/>
</dbReference>
<evidence type="ECO:0000256" key="6">
    <source>
        <dbReference type="PIRSR" id="PIRSR602401-1"/>
    </source>
</evidence>
<dbReference type="PANTHER" id="PTHR24305">
    <property type="entry name" value="CYTOCHROME P450"/>
    <property type="match status" value="1"/>
</dbReference>
<keyword evidence="8" id="KW-1185">Reference proteome</keyword>
<comment type="similarity">
    <text evidence="2">Belongs to the cytochrome P450 family.</text>
</comment>
<gene>
    <name evidence="7" type="ORF">CC86DRAFT_367556</name>
</gene>
<dbReference type="GO" id="GO:0016705">
    <property type="term" value="F:oxidoreductase activity, acting on paired donors, with incorporation or reduction of molecular oxygen"/>
    <property type="evidence" value="ECO:0007669"/>
    <property type="project" value="InterPro"/>
</dbReference>
<dbReference type="InterPro" id="IPR001128">
    <property type="entry name" value="Cyt_P450"/>
</dbReference>
<name>A0A6A7ADI7_9PLEO</name>
<dbReference type="Gene3D" id="1.10.630.10">
    <property type="entry name" value="Cytochrome P450"/>
    <property type="match status" value="1"/>
</dbReference>
<dbReference type="EMBL" id="MU006219">
    <property type="protein sequence ID" value="KAF2830934.1"/>
    <property type="molecule type" value="Genomic_DNA"/>
</dbReference>
<dbReference type="GO" id="GO:0005506">
    <property type="term" value="F:iron ion binding"/>
    <property type="evidence" value="ECO:0007669"/>
    <property type="project" value="InterPro"/>
</dbReference>
<protein>
    <submittedName>
        <fullName evidence="7">Cytochrome P450</fullName>
    </submittedName>
</protein>
<dbReference type="OrthoDB" id="1470350at2759"/>
<dbReference type="SUPFAM" id="SSF48264">
    <property type="entry name" value="Cytochrome P450"/>
    <property type="match status" value="1"/>
</dbReference>
<keyword evidence="5 6" id="KW-0408">Iron</keyword>
<dbReference type="InterPro" id="IPR002401">
    <property type="entry name" value="Cyt_P450_E_grp-I"/>
</dbReference>
<evidence type="ECO:0000256" key="2">
    <source>
        <dbReference type="ARBA" id="ARBA00010617"/>
    </source>
</evidence>
<evidence type="ECO:0000256" key="4">
    <source>
        <dbReference type="ARBA" id="ARBA00022723"/>
    </source>
</evidence>
<evidence type="ECO:0000313" key="8">
    <source>
        <dbReference type="Proteomes" id="UP000799424"/>
    </source>
</evidence>
<proteinExistence type="inferred from homology"/>
<sequence length="517" mass="59351">MGYLDIIIGRNALSQTLSVLILACLYPVAKWIYNVVFHPLARFPGPLLWRASRLPYMRAAWGKHFPYEIRDLHDQYGDVVRVAPNELSFMDPRAWDDIYSNTDGANARAFKKSEIWHGNPDNGPSSVFITTDFKEHSRIRRFMDPAFSERAVSQQEPIIQDYVSICIKKLQERMNDKAKVTVNIVDWFNFTLFDIIGDLSFGESFGCLDKCEYEGWMSQMADSIKLHYLSINLRWYPIFNSMLKPFARFLVPKEIIVHHMDYVQRSTEKLKRRLSPEANIKRPDFVSQLLRSEDRGEGLTPDEVLQNSMLFINAASETTATALTAVANNLVQNPESLSALEDEIRKFSSPSDLSLQSLKQLPYLNAVLQEALRMCNPNPIGHFRITPPTGGKVAGHWVPGNTMVTIQPIALAHSLKYFHEPAAWRPERWLKEAETDVNSPYYHDQRKGVRGFGWGPYICVGEPLAWAWMRLIIAKMVWTFDLKKADTPYSTIDWEAQDVFAIVIKHRLDVTFAERSA</sequence>
<keyword evidence="3 6" id="KW-0349">Heme</keyword>
<organism evidence="7 8">
    <name type="scientific">Ophiobolus disseminans</name>
    <dbReference type="NCBI Taxonomy" id="1469910"/>
    <lineage>
        <taxon>Eukaryota</taxon>
        <taxon>Fungi</taxon>
        <taxon>Dikarya</taxon>
        <taxon>Ascomycota</taxon>
        <taxon>Pezizomycotina</taxon>
        <taxon>Dothideomycetes</taxon>
        <taxon>Pleosporomycetidae</taxon>
        <taxon>Pleosporales</taxon>
        <taxon>Pleosporineae</taxon>
        <taxon>Phaeosphaeriaceae</taxon>
        <taxon>Ophiobolus</taxon>
    </lineage>
</organism>
<dbReference type="PANTHER" id="PTHR24305:SF210">
    <property type="entry name" value="CYTOCHROME P450 MONOOXYGENASE ASQL-RELATED"/>
    <property type="match status" value="1"/>
</dbReference>
<dbReference type="GO" id="GO:0020037">
    <property type="term" value="F:heme binding"/>
    <property type="evidence" value="ECO:0007669"/>
    <property type="project" value="InterPro"/>
</dbReference>
<evidence type="ECO:0000256" key="5">
    <source>
        <dbReference type="ARBA" id="ARBA00023004"/>
    </source>
</evidence>
<dbReference type="PRINTS" id="PR00463">
    <property type="entry name" value="EP450I"/>
</dbReference>
<keyword evidence="4 6" id="KW-0479">Metal-binding</keyword>
<feature type="binding site" description="axial binding residue" evidence="6">
    <location>
        <position position="459"/>
    </location>
    <ligand>
        <name>heme</name>
        <dbReference type="ChEBI" id="CHEBI:30413"/>
    </ligand>
    <ligandPart>
        <name>Fe</name>
        <dbReference type="ChEBI" id="CHEBI:18248"/>
    </ligandPart>
</feature>
<accession>A0A6A7ADI7</accession>
<dbReference type="GO" id="GO:0004497">
    <property type="term" value="F:monooxygenase activity"/>
    <property type="evidence" value="ECO:0007669"/>
    <property type="project" value="InterPro"/>
</dbReference>
<evidence type="ECO:0000256" key="3">
    <source>
        <dbReference type="ARBA" id="ARBA00022617"/>
    </source>
</evidence>
<dbReference type="AlphaFoldDB" id="A0A6A7ADI7"/>